<accession>A0A841U8F8</accession>
<evidence type="ECO:0008006" key="4">
    <source>
        <dbReference type="Google" id="ProtNLM"/>
    </source>
</evidence>
<keyword evidence="3" id="KW-1185">Reference proteome</keyword>
<sequence>MENAMTLEEFRQARESGVDLYAEKPQQDQEDAAPEQEAEQEQEVEQDVEQPEEQQEESESEQPIPEEHKSAWAKRAERERKKAAEEVKARYEAELAKYKRFFDESGIDPEQAVKVLEQNRLKEEARRNVMAEANQLAYQYGWDDQQTEEYVNKQSELLSRQMQQENEMRELRVSVAINDLADKPDYPGIKTMKPQIMEFVKKNPSVPVEQAYWAVGGASLAQQLKREAEQREIAKRAQTPRKVVADAGKAVGDKNSLPPEAVEFMRREGLSEDQVRFLLSDSPKNLEDYRKMRRK</sequence>
<dbReference type="EMBL" id="JACJVR010000090">
    <property type="protein sequence ID" value="MBB6694384.1"/>
    <property type="molecule type" value="Genomic_DNA"/>
</dbReference>
<evidence type="ECO:0000313" key="3">
    <source>
        <dbReference type="Proteomes" id="UP000553776"/>
    </source>
</evidence>
<feature type="compositionally biased region" description="Basic and acidic residues" evidence="1">
    <location>
        <begin position="8"/>
        <end position="27"/>
    </location>
</feature>
<gene>
    <name evidence="2" type="ORF">H7B90_23590</name>
</gene>
<feature type="compositionally biased region" description="Acidic residues" evidence="1">
    <location>
        <begin position="28"/>
        <end position="60"/>
    </location>
</feature>
<reference evidence="2 3" key="1">
    <citation type="submission" date="2020-08" db="EMBL/GenBank/DDBJ databases">
        <title>Cohnella phylogeny.</title>
        <authorList>
            <person name="Dunlap C."/>
        </authorList>
    </citation>
    <scope>NUCLEOTIDE SEQUENCE [LARGE SCALE GENOMIC DNA]</scope>
    <source>
        <strain evidence="2 3">DSM 25239</strain>
    </source>
</reference>
<evidence type="ECO:0000256" key="1">
    <source>
        <dbReference type="SAM" id="MobiDB-lite"/>
    </source>
</evidence>
<protein>
    <recommendedName>
        <fullName evidence="4">Scaffolding protein</fullName>
    </recommendedName>
</protein>
<evidence type="ECO:0000313" key="2">
    <source>
        <dbReference type="EMBL" id="MBB6694384.1"/>
    </source>
</evidence>
<dbReference type="RefSeq" id="WP_185138354.1">
    <property type="nucleotide sequence ID" value="NZ_JACJVR010000090.1"/>
</dbReference>
<feature type="region of interest" description="Disordered" evidence="1">
    <location>
        <begin position="1"/>
        <end position="87"/>
    </location>
</feature>
<dbReference type="AlphaFoldDB" id="A0A841U8F8"/>
<dbReference type="Proteomes" id="UP000553776">
    <property type="component" value="Unassembled WGS sequence"/>
</dbReference>
<name>A0A841U8F8_9BACL</name>
<feature type="compositionally biased region" description="Basic and acidic residues" evidence="1">
    <location>
        <begin position="65"/>
        <end position="87"/>
    </location>
</feature>
<comment type="caution">
    <text evidence="2">The sequence shown here is derived from an EMBL/GenBank/DDBJ whole genome shotgun (WGS) entry which is preliminary data.</text>
</comment>
<proteinExistence type="predicted"/>
<organism evidence="2 3">
    <name type="scientific">Cohnella xylanilytica</name>
    <dbReference type="NCBI Taxonomy" id="557555"/>
    <lineage>
        <taxon>Bacteria</taxon>
        <taxon>Bacillati</taxon>
        <taxon>Bacillota</taxon>
        <taxon>Bacilli</taxon>
        <taxon>Bacillales</taxon>
        <taxon>Paenibacillaceae</taxon>
        <taxon>Cohnella</taxon>
    </lineage>
</organism>